<evidence type="ECO:0000313" key="6">
    <source>
        <dbReference type="EMBL" id="QIZ70863.1"/>
    </source>
</evidence>
<sequence length="182" mass="20747">MDNSRVTQISKYLSYHLRHKPEKIGLSIQLGGWVGVEELLSLAEKHGFLITREELEIVVKNNNKQRFSFDESGERIRANQGHSIAIDLQLTPQIPPDLLYHGTGDRFVASILAKGLLKMSRHHVHLSGDRETARQVGMRHGKPVIFSIDSAQMYRNSYQFYRSENGVWLVDAVPPIYLSQLP</sequence>
<dbReference type="Pfam" id="PF01885">
    <property type="entry name" value="PTS_2-RNA"/>
    <property type="match status" value="1"/>
</dbReference>
<organism evidence="6 7">
    <name type="scientific">Oxynema aestuarii AP17</name>
    <dbReference type="NCBI Taxonomy" id="2064643"/>
    <lineage>
        <taxon>Bacteria</taxon>
        <taxon>Bacillati</taxon>
        <taxon>Cyanobacteriota</taxon>
        <taxon>Cyanophyceae</taxon>
        <taxon>Oscillatoriophycideae</taxon>
        <taxon>Oscillatoriales</taxon>
        <taxon>Oscillatoriaceae</taxon>
        <taxon>Oxynema</taxon>
        <taxon>Oxynema aestuarii</taxon>
    </lineage>
</organism>
<evidence type="ECO:0000256" key="5">
    <source>
        <dbReference type="HAMAP-Rule" id="MF_00299"/>
    </source>
</evidence>
<gene>
    <name evidence="5" type="primary">kptA</name>
    <name evidence="6" type="ORF">HCG48_09925</name>
</gene>
<dbReference type="EMBL" id="CP051167">
    <property type="protein sequence ID" value="QIZ70863.1"/>
    <property type="molecule type" value="Genomic_DNA"/>
</dbReference>
<dbReference type="PANTHER" id="PTHR12684">
    <property type="entry name" value="PUTATIVE PHOSPHOTRANSFERASE"/>
    <property type="match status" value="1"/>
</dbReference>
<dbReference type="InterPro" id="IPR002745">
    <property type="entry name" value="Ptrans_KptA/Tpt1"/>
</dbReference>
<proteinExistence type="inferred from homology"/>
<dbReference type="GO" id="GO:0006388">
    <property type="term" value="P:tRNA splicing, via endonucleolytic cleavage and ligation"/>
    <property type="evidence" value="ECO:0007669"/>
    <property type="project" value="UniProtKB-UniRule"/>
</dbReference>
<name>A0A6H1TYM3_9CYAN</name>
<dbReference type="GO" id="GO:0000215">
    <property type="term" value="F:tRNA 2'-phosphotransferase activity"/>
    <property type="evidence" value="ECO:0007669"/>
    <property type="project" value="TreeGrafter"/>
</dbReference>
<dbReference type="PANTHER" id="PTHR12684:SF2">
    <property type="entry name" value="TRNA 2'-PHOSPHOTRANSFERASE 1"/>
    <property type="match status" value="1"/>
</dbReference>
<dbReference type="NCBIfam" id="NF002014">
    <property type="entry name" value="PRK00819.1-4"/>
    <property type="match status" value="1"/>
</dbReference>
<evidence type="ECO:0000256" key="2">
    <source>
        <dbReference type="ARBA" id="ARBA00022679"/>
    </source>
</evidence>
<dbReference type="Gene3D" id="1.10.10.970">
    <property type="entry name" value="RNA 2'-phosphotransferase, Tpt1/KptA family, N-terminal domain"/>
    <property type="match status" value="1"/>
</dbReference>
<dbReference type="GO" id="GO:0003950">
    <property type="term" value="F:NAD+ poly-ADP-ribosyltransferase activity"/>
    <property type="evidence" value="ECO:0007669"/>
    <property type="project" value="InterPro"/>
</dbReference>
<dbReference type="HAMAP" id="MF_00299">
    <property type="entry name" value="KptA"/>
    <property type="match status" value="1"/>
</dbReference>
<evidence type="ECO:0000256" key="4">
    <source>
        <dbReference type="ARBA" id="ARBA00025212"/>
    </source>
</evidence>
<keyword evidence="7" id="KW-1185">Reference proteome</keyword>
<protein>
    <recommendedName>
        <fullName evidence="5">Probable RNA 2'-phosphotransferase</fullName>
        <ecNumber evidence="5">2.7.1.-</ecNumber>
    </recommendedName>
</protein>
<comment type="function">
    <text evidence="4 5">Removes the 2'-phosphate from RNA via an intermediate in which the phosphate is ADP-ribosylated by NAD followed by a presumed transesterification to release the RNA and generate ADP-ribose 1''-2''-cyclic phosphate (APPR&gt;P). May function as an ADP-ribosylase.</text>
</comment>
<evidence type="ECO:0000256" key="3">
    <source>
        <dbReference type="ARBA" id="ARBA00023027"/>
    </source>
</evidence>
<dbReference type="Gene3D" id="3.20.170.30">
    <property type="match status" value="1"/>
</dbReference>
<dbReference type="InterPro" id="IPR042081">
    <property type="entry name" value="RNA_2'-PTrans_C"/>
</dbReference>
<evidence type="ECO:0000256" key="1">
    <source>
        <dbReference type="ARBA" id="ARBA00009836"/>
    </source>
</evidence>
<dbReference type="Proteomes" id="UP000500857">
    <property type="component" value="Chromosome"/>
</dbReference>
<reference evidence="6 7" key="1">
    <citation type="submission" date="2020-04" db="EMBL/GenBank/DDBJ databases">
        <authorList>
            <person name="Basu S."/>
            <person name="Maruthanayagam V."/>
            <person name="Chakraborty S."/>
            <person name="Pramanik A."/>
            <person name="Mukherjee J."/>
            <person name="Brink B."/>
        </authorList>
    </citation>
    <scope>NUCLEOTIDE SEQUENCE [LARGE SCALE GENOMIC DNA]</scope>
    <source>
        <strain evidence="6 7">AP17</strain>
    </source>
</reference>
<comment type="similarity">
    <text evidence="1 5">Belongs to the KptA/TPT1 family.</text>
</comment>
<keyword evidence="2 5" id="KW-0808">Transferase</keyword>
<dbReference type="InterPro" id="IPR042080">
    <property type="entry name" value="RNA_2'-PTrans_N"/>
</dbReference>
<accession>A0A6H1TYM3</accession>
<dbReference type="KEGG" id="oxy:HCG48_09925"/>
<evidence type="ECO:0000313" key="7">
    <source>
        <dbReference type="Proteomes" id="UP000500857"/>
    </source>
</evidence>
<dbReference type="InterPro" id="IPR022928">
    <property type="entry name" value="RNA_2'-PTrans_KptA"/>
</dbReference>
<dbReference type="EC" id="2.7.1.-" evidence="5"/>
<dbReference type="AlphaFoldDB" id="A0A6H1TYM3"/>
<dbReference type="RefSeq" id="WP_168569018.1">
    <property type="nucleotide sequence ID" value="NZ_CP051167.1"/>
</dbReference>
<keyword evidence="3 5" id="KW-0520">NAD</keyword>
<dbReference type="SUPFAM" id="SSF56399">
    <property type="entry name" value="ADP-ribosylation"/>
    <property type="match status" value="1"/>
</dbReference>